<feature type="non-terminal residue" evidence="1">
    <location>
        <position position="1"/>
    </location>
</feature>
<evidence type="ECO:0000313" key="1">
    <source>
        <dbReference type="EMBL" id="KDR70763.1"/>
    </source>
</evidence>
<protein>
    <submittedName>
        <fullName evidence="1">Uncharacterized protein</fullName>
    </submittedName>
</protein>
<proteinExistence type="predicted"/>
<name>A0A067SVG1_GALM3</name>
<organism evidence="1 2">
    <name type="scientific">Galerina marginata (strain CBS 339.88)</name>
    <dbReference type="NCBI Taxonomy" id="685588"/>
    <lineage>
        <taxon>Eukaryota</taxon>
        <taxon>Fungi</taxon>
        <taxon>Dikarya</taxon>
        <taxon>Basidiomycota</taxon>
        <taxon>Agaricomycotina</taxon>
        <taxon>Agaricomycetes</taxon>
        <taxon>Agaricomycetidae</taxon>
        <taxon>Agaricales</taxon>
        <taxon>Agaricineae</taxon>
        <taxon>Strophariaceae</taxon>
        <taxon>Galerina</taxon>
    </lineage>
</organism>
<dbReference type="AlphaFoldDB" id="A0A067SVG1"/>
<gene>
    <name evidence="1" type="ORF">GALMADRAFT_271321</name>
</gene>
<dbReference type="EMBL" id="KL142395">
    <property type="protein sequence ID" value="KDR70763.1"/>
    <property type="molecule type" value="Genomic_DNA"/>
</dbReference>
<keyword evidence="2" id="KW-1185">Reference proteome</keyword>
<accession>A0A067SVG1</accession>
<dbReference type="HOGENOM" id="CLU_2746916_0_0_1"/>
<reference evidence="2" key="1">
    <citation type="journal article" date="2014" name="Proc. Natl. Acad. Sci. U.S.A.">
        <title>Extensive sampling of basidiomycete genomes demonstrates inadequacy of the white-rot/brown-rot paradigm for wood decay fungi.</title>
        <authorList>
            <person name="Riley R."/>
            <person name="Salamov A.A."/>
            <person name="Brown D.W."/>
            <person name="Nagy L.G."/>
            <person name="Floudas D."/>
            <person name="Held B.W."/>
            <person name="Levasseur A."/>
            <person name="Lombard V."/>
            <person name="Morin E."/>
            <person name="Otillar R."/>
            <person name="Lindquist E.A."/>
            <person name="Sun H."/>
            <person name="LaButti K.M."/>
            <person name="Schmutz J."/>
            <person name="Jabbour D."/>
            <person name="Luo H."/>
            <person name="Baker S.E."/>
            <person name="Pisabarro A.G."/>
            <person name="Walton J.D."/>
            <person name="Blanchette R.A."/>
            <person name="Henrissat B."/>
            <person name="Martin F."/>
            <person name="Cullen D."/>
            <person name="Hibbett D.S."/>
            <person name="Grigoriev I.V."/>
        </authorList>
    </citation>
    <scope>NUCLEOTIDE SEQUENCE [LARGE SCALE GENOMIC DNA]</scope>
    <source>
        <strain evidence="2">CBS 339.88</strain>
    </source>
</reference>
<dbReference type="Proteomes" id="UP000027222">
    <property type="component" value="Unassembled WGS sequence"/>
</dbReference>
<sequence length="71" mass="8622">GSSCAFCCNPPNTYRSFTLSFINDIYWFLSIFHFPFFHQSWSHVRIPHTGRYRTKISWGTPFRQWRTRSKN</sequence>
<evidence type="ECO:0000313" key="2">
    <source>
        <dbReference type="Proteomes" id="UP000027222"/>
    </source>
</evidence>